<evidence type="ECO:0000313" key="2">
    <source>
        <dbReference type="EMBL" id="SNS94120.1"/>
    </source>
</evidence>
<dbReference type="Pfam" id="PF05552">
    <property type="entry name" value="MS_channel_1st_1"/>
    <property type="match status" value="3"/>
</dbReference>
<organism evidence="2 3">
    <name type="scientific">Ekhidna lutea</name>
    <dbReference type="NCBI Taxonomy" id="447679"/>
    <lineage>
        <taxon>Bacteria</taxon>
        <taxon>Pseudomonadati</taxon>
        <taxon>Bacteroidota</taxon>
        <taxon>Cytophagia</taxon>
        <taxon>Cytophagales</taxon>
        <taxon>Reichenbachiellaceae</taxon>
        <taxon>Ekhidna</taxon>
    </lineage>
</organism>
<keyword evidence="1" id="KW-0472">Membrane</keyword>
<gene>
    <name evidence="2" type="ORF">SAMN05421640_1710</name>
</gene>
<proteinExistence type="predicted"/>
<feature type="transmembrane region" description="Helical" evidence="1">
    <location>
        <begin position="105"/>
        <end position="124"/>
    </location>
</feature>
<feature type="transmembrane region" description="Helical" evidence="1">
    <location>
        <begin position="197"/>
        <end position="217"/>
    </location>
</feature>
<feature type="transmembrane region" description="Helical" evidence="1">
    <location>
        <begin position="350"/>
        <end position="369"/>
    </location>
</feature>
<accession>A0A239IKF4</accession>
<dbReference type="InterPro" id="IPR008910">
    <property type="entry name" value="MSC_TM_helix"/>
</dbReference>
<keyword evidence="3" id="KW-1185">Reference proteome</keyword>
<dbReference type="PANTHER" id="PTHR30221:SF1">
    <property type="entry name" value="SMALL-CONDUCTANCE MECHANOSENSITIVE CHANNEL"/>
    <property type="match status" value="1"/>
</dbReference>
<dbReference type="EMBL" id="FZPD01000003">
    <property type="protein sequence ID" value="SNS94120.1"/>
    <property type="molecule type" value="Genomic_DNA"/>
</dbReference>
<dbReference type="AlphaFoldDB" id="A0A239IKF4"/>
<evidence type="ECO:0000313" key="3">
    <source>
        <dbReference type="Proteomes" id="UP000198393"/>
    </source>
</evidence>
<sequence length="390" mass="42718">MNMPDYVERLIHTISDSLPGVVGAVIVLIIGWLFAILIRKIVHSLMKKTEWDERLLGNTIVDTNKFIANLVYYVLMLIILLIVLEMLGVSYVLDPIRNMLNEFLGFIPNILAGMAIVFIGYIIAKFISNLVKMAGSFFDRLANNMGFKETDKLVHFIQQVVFIVIFIPFIIQGLNALHLEAITNPANNVLHQMLDSVPNIIGAILIISIFVVGGRFITSFVKDLLANVGIDKLVEKLQLKSVLGKQKLSSIVANIIFYFMVFFGVISGVEMLGLDRLAEVLHTILNLSGNVLFGLIILVMGNFLGSIIFKSMNGSGENSFVAGIARVAIVGLFLAIALRTMGIANSIVELAFGLTLGAIAVAVALSYGLGGREAAGKHMEQILKRLQSKK</sequence>
<protein>
    <submittedName>
        <fullName evidence="2">Conserved TM helix</fullName>
    </submittedName>
</protein>
<dbReference type="Proteomes" id="UP000198393">
    <property type="component" value="Unassembled WGS sequence"/>
</dbReference>
<dbReference type="InterPro" id="IPR045275">
    <property type="entry name" value="MscS_archaea/bacteria_type"/>
</dbReference>
<dbReference type="NCBIfam" id="NF033912">
    <property type="entry name" value="msc"/>
    <property type="match status" value="1"/>
</dbReference>
<feature type="transmembrane region" description="Helical" evidence="1">
    <location>
        <begin position="248"/>
        <end position="269"/>
    </location>
</feature>
<dbReference type="GO" id="GO:0008381">
    <property type="term" value="F:mechanosensitive monoatomic ion channel activity"/>
    <property type="evidence" value="ECO:0007669"/>
    <property type="project" value="InterPro"/>
</dbReference>
<name>A0A239IKF4_EKHLU</name>
<dbReference type="PANTHER" id="PTHR30221">
    <property type="entry name" value="SMALL-CONDUCTANCE MECHANOSENSITIVE CHANNEL"/>
    <property type="match status" value="1"/>
</dbReference>
<keyword evidence="1" id="KW-0812">Transmembrane</keyword>
<feature type="transmembrane region" description="Helical" evidence="1">
    <location>
        <begin position="320"/>
        <end position="338"/>
    </location>
</feature>
<feature type="transmembrane region" description="Helical" evidence="1">
    <location>
        <begin position="153"/>
        <end position="177"/>
    </location>
</feature>
<feature type="transmembrane region" description="Helical" evidence="1">
    <location>
        <begin position="70"/>
        <end position="93"/>
    </location>
</feature>
<dbReference type="Gene3D" id="1.10.287.1260">
    <property type="match status" value="1"/>
</dbReference>
<feature type="transmembrane region" description="Helical" evidence="1">
    <location>
        <begin position="20"/>
        <end position="38"/>
    </location>
</feature>
<keyword evidence="1" id="KW-1133">Transmembrane helix</keyword>
<evidence type="ECO:0000256" key="1">
    <source>
        <dbReference type="SAM" id="Phobius"/>
    </source>
</evidence>
<feature type="transmembrane region" description="Helical" evidence="1">
    <location>
        <begin position="289"/>
        <end position="308"/>
    </location>
</feature>
<reference evidence="2 3" key="1">
    <citation type="submission" date="2017-06" db="EMBL/GenBank/DDBJ databases">
        <authorList>
            <person name="Kim H.J."/>
            <person name="Triplett B.A."/>
        </authorList>
    </citation>
    <scope>NUCLEOTIDE SEQUENCE [LARGE SCALE GENOMIC DNA]</scope>
    <source>
        <strain evidence="2 3">DSM 19307</strain>
    </source>
</reference>
<dbReference type="OrthoDB" id="1411407at2"/>